<evidence type="ECO:0000313" key="3">
    <source>
        <dbReference type="Proteomes" id="UP001153709"/>
    </source>
</evidence>
<protein>
    <submittedName>
        <fullName evidence="2">Uncharacterized protein</fullName>
    </submittedName>
</protein>
<feature type="compositionally biased region" description="Basic and acidic residues" evidence="1">
    <location>
        <begin position="151"/>
        <end position="160"/>
    </location>
</feature>
<evidence type="ECO:0000313" key="2">
    <source>
        <dbReference type="EMBL" id="CAG9836201.1"/>
    </source>
</evidence>
<evidence type="ECO:0000256" key="1">
    <source>
        <dbReference type="SAM" id="MobiDB-lite"/>
    </source>
</evidence>
<organism evidence="2 3">
    <name type="scientific">Diabrotica balteata</name>
    <name type="common">Banded cucumber beetle</name>
    <dbReference type="NCBI Taxonomy" id="107213"/>
    <lineage>
        <taxon>Eukaryota</taxon>
        <taxon>Metazoa</taxon>
        <taxon>Ecdysozoa</taxon>
        <taxon>Arthropoda</taxon>
        <taxon>Hexapoda</taxon>
        <taxon>Insecta</taxon>
        <taxon>Pterygota</taxon>
        <taxon>Neoptera</taxon>
        <taxon>Endopterygota</taxon>
        <taxon>Coleoptera</taxon>
        <taxon>Polyphaga</taxon>
        <taxon>Cucujiformia</taxon>
        <taxon>Chrysomeloidea</taxon>
        <taxon>Chrysomelidae</taxon>
        <taxon>Galerucinae</taxon>
        <taxon>Diabroticina</taxon>
        <taxon>Diabroticites</taxon>
        <taxon>Diabrotica</taxon>
    </lineage>
</organism>
<feature type="region of interest" description="Disordered" evidence="1">
    <location>
        <begin position="196"/>
        <end position="251"/>
    </location>
</feature>
<name>A0A9N9T5P7_DIABA</name>
<keyword evidence="3" id="KW-1185">Reference proteome</keyword>
<dbReference type="Proteomes" id="UP001153709">
    <property type="component" value="Chromosome 6"/>
</dbReference>
<feature type="region of interest" description="Disordered" evidence="1">
    <location>
        <begin position="125"/>
        <end position="174"/>
    </location>
</feature>
<reference evidence="2" key="1">
    <citation type="submission" date="2022-01" db="EMBL/GenBank/DDBJ databases">
        <authorList>
            <person name="King R."/>
        </authorList>
    </citation>
    <scope>NUCLEOTIDE SEQUENCE</scope>
</reference>
<dbReference type="AlphaFoldDB" id="A0A9N9T5P7"/>
<gene>
    <name evidence="2" type="ORF">DIABBA_LOCUS9309</name>
</gene>
<proteinExistence type="predicted"/>
<sequence>MNSFPPIIQPILPLEDKEINNNDNGTNKYKSKDTSIPVSNLNKKNKNHQHIHKLLISSNLIFDFHSDLKLRDMKEKMNECIIESEDMTHVKPVLLSCSPHEDFNYDASDTGSPKIYTTLDNALNNSDISQNENDDSDDPNWVNIPEDIDTSDTKNEHSDQDSQSENDDSSTQQNVIRSTMYEPVLDRCVTSTIIKPSRHPTDDFLINEYGEKNDLEPPPPERPPRRHGKIAKQNGSQETKAFSVKKYIEKK</sequence>
<dbReference type="OrthoDB" id="6764638at2759"/>
<dbReference type="EMBL" id="OU898281">
    <property type="protein sequence ID" value="CAG9836201.1"/>
    <property type="molecule type" value="Genomic_DNA"/>
</dbReference>
<accession>A0A9N9T5P7</accession>